<dbReference type="RefSeq" id="XP_056049872.1">
    <property type="nucleotide sequence ID" value="XM_056192768.1"/>
</dbReference>
<dbReference type="GeneID" id="80888645"/>
<gene>
    <name evidence="1" type="ORF">LMH87_001486</name>
</gene>
<keyword evidence="2" id="KW-1185">Reference proteome</keyword>
<dbReference type="Proteomes" id="UP001144673">
    <property type="component" value="Chromosome 3"/>
</dbReference>
<name>A0A9W8UG62_AKAMU</name>
<dbReference type="KEGG" id="amus:LMH87_001486"/>
<organism evidence="1 2">
    <name type="scientific">Akanthomyces muscarius</name>
    <name type="common">Entomopathogenic fungus</name>
    <name type="synonym">Lecanicillium muscarium</name>
    <dbReference type="NCBI Taxonomy" id="2231603"/>
    <lineage>
        <taxon>Eukaryota</taxon>
        <taxon>Fungi</taxon>
        <taxon>Dikarya</taxon>
        <taxon>Ascomycota</taxon>
        <taxon>Pezizomycotina</taxon>
        <taxon>Sordariomycetes</taxon>
        <taxon>Hypocreomycetidae</taxon>
        <taxon>Hypocreales</taxon>
        <taxon>Cordycipitaceae</taxon>
        <taxon>Akanthomyces</taxon>
    </lineage>
</organism>
<proteinExistence type="predicted"/>
<dbReference type="AlphaFoldDB" id="A0A9W8UG62"/>
<dbReference type="EMBL" id="JAJHUN010000010">
    <property type="protein sequence ID" value="KAJ4146931.1"/>
    <property type="molecule type" value="Genomic_DNA"/>
</dbReference>
<reference evidence="1" key="1">
    <citation type="journal article" date="2023" name="Access Microbiol">
        <title>De-novo genome assembly for Akanthomyces muscarius, a biocontrol agent of insect agricultural pests.</title>
        <authorList>
            <person name="Erdos Z."/>
            <person name="Studholme D.J."/>
            <person name="Raymond B."/>
            <person name="Sharma M."/>
        </authorList>
    </citation>
    <scope>NUCLEOTIDE SEQUENCE</scope>
    <source>
        <strain evidence="1">Ve6</strain>
    </source>
</reference>
<accession>A0A9W8UG62</accession>
<sequence>MNNSSELYVVYTCDQTEEESPTGKKLHYNETPEITSFGTFIDNNLSNNPDVFFRHSIERGELEHTPVAAFLEGKSWIRVESNEVAILTPLSSEPVHIMLWKWNTTEGEISEKAIIKNAASSYLVLPDVGFRVLPWGTPFHLAVVPIKRLAEQLRSP</sequence>
<evidence type="ECO:0000313" key="1">
    <source>
        <dbReference type="EMBL" id="KAJ4146931.1"/>
    </source>
</evidence>
<protein>
    <submittedName>
        <fullName evidence="1">Uncharacterized protein</fullName>
    </submittedName>
</protein>
<comment type="caution">
    <text evidence="1">The sequence shown here is derived from an EMBL/GenBank/DDBJ whole genome shotgun (WGS) entry which is preliminary data.</text>
</comment>
<evidence type="ECO:0000313" key="2">
    <source>
        <dbReference type="Proteomes" id="UP001144673"/>
    </source>
</evidence>